<proteinExistence type="predicted"/>
<dbReference type="PANTHER" id="PTHR30570">
    <property type="entry name" value="PERIPLASMIC PHOSPHATE BINDING COMPONENT OF PHOSPHATE ABC TRANSPORTER"/>
    <property type="match status" value="1"/>
</dbReference>
<keyword evidence="3" id="KW-0812">Transmembrane</keyword>
<dbReference type="CDD" id="cd13653">
    <property type="entry name" value="PBP2_phosphate_like_1"/>
    <property type="match status" value="1"/>
</dbReference>
<keyword evidence="3" id="KW-1133">Transmembrane helix</keyword>
<feature type="domain" description="PBP" evidence="4">
    <location>
        <begin position="76"/>
        <end position="304"/>
    </location>
</feature>
<dbReference type="Proteomes" id="UP000500857">
    <property type="component" value="Chromosome"/>
</dbReference>
<dbReference type="Gene3D" id="3.40.190.10">
    <property type="entry name" value="Periplasmic binding protein-like II"/>
    <property type="match status" value="2"/>
</dbReference>
<dbReference type="KEGG" id="oxy:HCG48_10140"/>
<accession>A0A6H1U470</accession>
<keyword evidence="6" id="KW-1185">Reference proteome</keyword>
<dbReference type="InterPro" id="IPR024370">
    <property type="entry name" value="PBP_domain"/>
</dbReference>
<dbReference type="SUPFAM" id="SSF53850">
    <property type="entry name" value="Periplasmic binding protein-like II"/>
    <property type="match status" value="1"/>
</dbReference>
<gene>
    <name evidence="5" type="ORF">HCG48_10140</name>
</gene>
<keyword evidence="3" id="KW-0472">Membrane</keyword>
<dbReference type="PANTHER" id="PTHR30570:SF1">
    <property type="entry name" value="PHOSPHATE-BINDING PROTEIN PSTS"/>
    <property type="match status" value="1"/>
</dbReference>
<evidence type="ECO:0000256" key="1">
    <source>
        <dbReference type="ARBA" id="ARBA00022729"/>
    </source>
</evidence>
<name>A0A6H1U470_9CYAN</name>
<dbReference type="EMBL" id="CP051167">
    <property type="protein sequence ID" value="QIZ73688.1"/>
    <property type="molecule type" value="Genomic_DNA"/>
</dbReference>
<evidence type="ECO:0000313" key="6">
    <source>
        <dbReference type="Proteomes" id="UP000500857"/>
    </source>
</evidence>
<dbReference type="InterPro" id="IPR050811">
    <property type="entry name" value="Phosphate_ABC_transporter"/>
</dbReference>
<sequence length="313" mass="32656">MAQKSGPPAIIFIVIFLILAAGGYWFFTRQQSSISGNVSSEAQAPNAPPPATPPSAPIPGSGNAPTGFSAPSSVPAGTVVDIDGSTSMVTINQNLKRGFEAKFPGTQVSTTANGSDRGLQALIAGNSDIAAISRPLTAEEAGRGLAAVAIASDRIAIVVGLNNPFTASLTPDQVRGIFQGEITDWSAVGGPPGTIRVINRPPVSGTHQAFKEIVLNGGNFGSTPNITTMERDATTPLLRELDRNGVGYATYAQVANQQTVRSVPINGLTPQAENYPFQRILYYVYQNPPNDVVKAFLGYATSPEGQQAMLASD</sequence>
<organism evidence="5 6">
    <name type="scientific">Oxynema aestuarii AP17</name>
    <dbReference type="NCBI Taxonomy" id="2064643"/>
    <lineage>
        <taxon>Bacteria</taxon>
        <taxon>Bacillati</taxon>
        <taxon>Cyanobacteriota</taxon>
        <taxon>Cyanophyceae</taxon>
        <taxon>Oscillatoriophycideae</taxon>
        <taxon>Oscillatoriales</taxon>
        <taxon>Oscillatoriaceae</taxon>
        <taxon>Oxynema</taxon>
        <taxon>Oxynema aestuarii</taxon>
    </lineage>
</organism>
<dbReference type="Pfam" id="PF12849">
    <property type="entry name" value="PBP_like_2"/>
    <property type="match status" value="1"/>
</dbReference>
<feature type="transmembrane region" description="Helical" evidence="3">
    <location>
        <begin position="9"/>
        <end position="27"/>
    </location>
</feature>
<keyword evidence="1" id="KW-0732">Signal</keyword>
<evidence type="ECO:0000259" key="4">
    <source>
        <dbReference type="Pfam" id="PF12849"/>
    </source>
</evidence>
<protein>
    <submittedName>
        <fullName evidence="5">Phosphate ABC transporter substrate-binding protein</fullName>
    </submittedName>
</protein>
<dbReference type="AlphaFoldDB" id="A0A6H1U470"/>
<evidence type="ECO:0000313" key="5">
    <source>
        <dbReference type="EMBL" id="QIZ73688.1"/>
    </source>
</evidence>
<reference evidence="5 6" key="1">
    <citation type="submission" date="2020-04" db="EMBL/GenBank/DDBJ databases">
        <authorList>
            <person name="Basu S."/>
            <person name="Maruthanayagam V."/>
            <person name="Chakraborty S."/>
            <person name="Pramanik A."/>
            <person name="Mukherjee J."/>
            <person name="Brink B."/>
        </authorList>
    </citation>
    <scope>NUCLEOTIDE SEQUENCE [LARGE SCALE GENOMIC DNA]</scope>
    <source>
        <strain evidence="5 6">AP17</strain>
    </source>
</reference>
<feature type="compositionally biased region" description="Pro residues" evidence="2">
    <location>
        <begin position="46"/>
        <end position="57"/>
    </location>
</feature>
<evidence type="ECO:0000256" key="3">
    <source>
        <dbReference type="SAM" id="Phobius"/>
    </source>
</evidence>
<feature type="region of interest" description="Disordered" evidence="2">
    <location>
        <begin position="38"/>
        <end position="70"/>
    </location>
</feature>
<evidence type="ECO:0000256" key="2">
    <source>
        <dbReference type="SAM" id="MobiDB-lite"/>
    </source>
</evidence>